<accession>A0A1F8CTY1</accession>
<dbReference type="GO" id="GO:0016301">
    <property type="term" value="F:kinase activity"/>
    <property type="evidence" value="ECO:0007669"/>
    <property type="project" value="InterPro"/>
</dbReference>
<evidence type="ECO:0000313" key="3">
    <source>
        <dbReference type="Proteomes" id="UP000178999"/>
    </source>
</evidence>
<evidence type="ECO:0000313" key="2">
    <source>
        <dbReference type="EMBL" id="OGM79741.1"/>
    </source>
</evidence>
<reference evidence="2 3" key="1">
    <citation type="journal article" date="2016" name="Nat. Commun.">
        <title>Thousands of microbial genomes shed light on interconnected biogeochemical processes in an aquifer system.</title>
        <authorList>
            <person name="Anantharaman K."/>
            <person name="Brown C.T."/>
            <person name="Hug L.A."/>
            <person name="Sharon I."/>
            <person name="Castelle C.J."/>
            <person name="Probst A.J."/>
            <person name="Thomas B.C."/>
            <person name="Singh A."/>
            <person name="Wilkins M.J."/>
            <person name="Karaoz U."/>
            <person name="Brodie E.L."/>
            <person name="Williams K.H."/>
            <person name="Hubbard S.S."/>
            <person name="Banfield J.F."/>
        </authorList>
    </citation>
    <scope>NUCLEOTIDE SEQUENCE [LARGE SCALE GENOMIC DNA]</scope>
</reference>
<sequence>MRFLSLEEVIIIHDDQIERYGGSHGIRDLFLLESAIARLQTTFGGTDLYPSIFLKAAVLAHSLIKNHAFVDGNKRTGTVSMLVFLEINEYKLNISQKKLVEIILKVESGKWSLERFKKTIDINSSKIVK</sequence>
<dbReference type="PIRSF" id="PIRSF018297">
    <property type="entry name" value="Doc"/>
    <property type="match status" value="1"/>
</dbReference>
<name>A0A1F8CTY1_9BACT</name>
<proteinExistence type="predicted"/>
<dbReference type="InterPro" id="IPR053737">
    <property type="entry name" value="Type_II_TA_Toxin"/>
</dbReference>
<dbReference type="AlphaFoldDB" id="A0A1F8CTY1"/>
<dbReference type="InterPro" id="IPR003812">
    <property type="entry name" value="Fido"/>
</dbReference>
<gene>
    <name evidence="2" type="ORF">A2382_03250</name>
</gene>
<dbReference type="PANTHER" id="PTHR39426">
    <property type="entry name" value="HOMOLOGY TO DEATH-ON-CURING PROTEIN OF PHAGE P1"/>
    <property type="match status" value="1"/>
</dbReference>
<evidence type="ECO:0000259" key="1">
    <source>
        <dbReference type="PROSITE" id="PS51459"/>
    </source>
</evidence>
<dbReference type="InterPro" id="IPR006440">
    <property type="entry name" value="Doc"/>
</dbReference>
<dbReference type="NCBIfam" id="TIGR01550">
    <property type="entry name" value="DOC_P1"/>
    <property type="match status" value="1"/>
</dbReference>
<dbReference type="Gene3D" id="1.20.120.1870">
    <property type="entry name" value="Fic/DOC protein, Fido domain"/>
    <property type="match status" value="1"/>
</dbReference>
<dbReference type="InterPro" id="IPR036597">
    <property type="entry name" value="Fido-like_dom_sf"/>
</dbReference>
<protein>
    <recommendedName>
        <fullName evidence="1">Fido domain-containing protein</fullName>
    </recommendedName>
</protein>
<feature type="domain" description="Fido" evidence="1">
    <location>
        <begin position="4"/>
        <end position="122"/>
    </location>
</feature>
<dbReference type="SUPFAM" id="SSF140931">
    <property type="entry name" value="Fic-like"/>
    <property type="match status" value="1"/>
</dbReference>
<dbReference type="Proteomes" id="UP000178999">
    <property type="component" value="Unassembled WGS sequence"/>
</dbReference>
<dbReference type="STRING" id="1802538.A2382_03250"/>
<dbReference type="EMBL" id="MGHY01000008">
    <property type="protein sequence ID" value="OGM79741.1"/>
    <property type="molecule type" value="Genomic_DNA"/>
</dbReference>
<organism evidence="2 3">
    <name type="scientific">Candidatus Woesebacteria bacterium RIFOXYB1_FULL_38_16</name>
    <dbReference type="NCBI Taxonomy" id="1802538"/>
    <lineage>
        <taxon>Bacteria</taxon>
        <taxon>Candidatus Woeseibacteriota</taxon>
    </lineage>
</organism>
<comment type="caution">
    <text evidence="2">The sequence shown here is derived from an EMBL/GenBank/DDBJ whole genome shotgun (WGS) entry which is preliminary data.</text>
</comment>
<dbReference type="PANTHER" id="PTHR39426:SF1">
    <property type="entry name" value="HOMOLOGY TO DEATH-ON-CURING PROTEIN OF PHAGE P1"/>
    <property type="match status" value="1"/>
</dbReference>
<dbReference type="PROSITE" id="PS51459">
    <property type="entry name" value="FIDO"/>
    <property type="match status" value="1"/>
</dbReference>
<dbReference type="Pfam" id="PF02661">
    <property type="entry name" value="Fic"/>
    <property type="match status" value="1"/>
</dbReference>